<dbReference type="Pfam" id="PF08865">
    <property type="entry name" value="DUF1830"/>
    <property type="match status" value="1"/>
</dbReference>
<organism evidence="1 2">
    <name type="scientific">Roseofilum casamattae BLCC-M143</name>
    <dbReference type="NCBI Taxonomy" id="3022442"/>
    <lineage>
        <taxon>Bacteria</taxon>
        <taxon>Bacillati</taxon>
        <taxon>Cyanobacteriota</taxon>
        <taxon>Cyanophyceae</taxon>
        <taxon>Desertifilales</taxon>
        <taxon>Desertifilaceae</taxon>
        <taxon>Roseofilum</taxon>
        <taxon>Roseofilum casamattae</taxon>
    </lineage>
</organism>
<evidence type="ECO:0000313" key="2">
    <source>
        <dbReference type="Proteomes" id="UP001232992"/>
    </source>
</evidence>
<reference evidence="1 2" key="1">
    <citation type="submission" date="2023-01" db="EMBL/GenBank/DDBJ databases">
        <title>Novel diversity within Roseofilum (Cyanobacteria; Desertifilaceae) from marine benthic mats with descriptions of four novel species.</title>
        <authorList>
            <person name="Wang Y."/>
            <person name="Berthold D.E."/>
            <person name="Hu J."/>
            <person name="Lefler F.W."/>
            <person name="Laughinghouse H.D. IV."/>
        </authorList>
    </citation>
    <scope>NUCLEOTIDE SEQUENCE [LARGE SCALE GENOMIC DNA]</scope>
    <source>
        <strain evidence="1 2">BLCC-M143</strain>
    </source>
</reference>
<proteinExistence type="predicted"/>
<dbReference type="InterPro" id="IPR014964">
    <property type="entry name" value="DUF1830"/>
</dbReference>
<gene>
    <name evidence="1" type="ORF">PMH09_08580</name>
</gene>
<name>A0ABT7BVN1_9CYAN</name>
<accession>A0ABT7BVN1</accession>
<sequence>MSQIIDPLSNLASRSTVCSYKNVSPLIQIARISNISGWYFERVIFPQEYLLFEAPLTAKLEIYQKDNNGIVARITEIPCDRLAVVEAEAVIA</sequence>
<protein>
    <submittedName>
        <fullName evidence="1">DUF1830 domain-containing protein</fullName>
    </submittedName>
</protein>
<comment type="caution">
    <text evidence="1">The sequence shown here is derived from an EMBL/GenBank/DDBJ whole genome shotgun (WGS) entry which is preliminary data.</text>
</comment>
<evidence type="ECO:0000313" key="1">
    <source>
        <dbReference type="EMBL" id="MDJ1183251.1"/>
    </source>
</evidence>
<dbReference type="RefSeq" id="WP_283757906.1">
    <property type="nucleotide sequence ID" value="NZ_JAQOSQ010000006.1"/>
</dbReference>
<dbReference type="Proteomes" id="UP001232992">
    <property type="component" value="Unassembled WGS sequence"/>
</dbReference>
<keyword evidence="2" id="KW-1185">Reference proteome</keyword>
<dbReference type="EMBL" id="JAQOSQ010000006">
    <property type="protein sequence ID" value="MDJ1183251.1"/>
    <property type="molecule type" value="Genomic_DNA"/>
</dbReference>